<gene>
    <name evidence="2" type="ORF">EPICR_50036</name>
</gene>
<accession>A0A484HHW9</accession>
<comment type="similarity">
    <text evidence="1">Belongs to the enoyl-CoA hydratase/isomerase family.</text>
</comment>
<dbReference type="PANTHER" id="PTHR42964:SF1">
    <property type="entry name" value="POLYKETIDE BIOSYNTHESIS ENOYL-COA HYDRATASE PKSH-RELATED"/>
    <property type="match status" value="1"/>
</dbReference>
<protein>
    <submittedName>
        <fullName evidence="2">Enoyl-CoA hydratase</fullName>
    </submittedName>
</protein>
<proteinExistence type="inferred from homology"/>
<dbReference type="InterPro" id="IPR029045">
    <property type="entry name" value="ClpP/crotonase-like_dom_sf"/>
</dbReference>
<sequence length="256" mass="27485">MEAQPLLYTVKNKVASLVINREPQRNALTHETLSLFMRRLDEAEADSGVRAVAVSGAGEKAFCSGADLAGAAGGDMKKAFGDYAALLKRIVSFPKPTAAIVNGHCMAGGMGLMLACDIVIAKDTAKFGTPEANVGLWPMMIGALIYRNAPRKKAMEMMLLGKKMDAAQALDMGLVTRIVPPQKLAVEAEALLKELASKSPIGMKIGKRAFYEMQDMPFEKALDFLSGKIAEVAATEDAREGIMAFLEKRKPSFTGK</sequence>
<dbReference type="PANTHER" id="PTHR42964">
    <property type="entry name" value="ENOYL-COA HYDRATASE"/>
    <property type="match status" value="1"/>
</dbReference>
<dbReference type="Gene3D" id="3.90.226.10">
    <property type="entry name" value="2-enoyl-CoA Hydratase, Chain A, domain 1"/>
    <property type="match status" value="1"/>
</dbReference>
<dbReference type="EMBL" id="CAACVI010000045">
    <property type="protein sequence ID" value="VEN74760.1"/>
    <property type="molecule type" value="Genomic_DNA"/>
</dbReference>
<dbReference type="SUPFAM" id="SSF52096">
    <property type="entry name" value="ClpP/crotonase"/>
    <property type="match status" value="1"/>
</dbReference>
<name>A0A484HHW9_9BACT</name>
<dbReference type="Gene3D" id="1.10.12.10">
    <property type="entry name" value="Lyase 2-enoyl-coa Hydratase, Chain A, domain 2"/>
    <property type="match status" value="1"/>
</dbReference>
<dbReference type="AlphaFoldDB" id="A0A484HHW9"/>
<dbReference type="InterPro" id="IPR014748">
    <property type="entry name" value="Enoyl-CoA_hydra_C"/>
</dbReference>
<dbReference type="Pfam" id="PF00378">
    <property type="entry name" value="ECH_1"/>
    <property type="match status" value="1"/>
</dbReference>
<organism evidence="2">
    <name type="scientific">uncultured Desulfobacteraceae bacterium</name>
    <dbReference type="NCBI Taxonomy" id="218296"/>
    <lineage>
        <taxon>Bacteria</taxon>
        <taxon>Pseudomonadati</taxon>
        <taxon>Thermodesulfobacteriota</taxon>
        <taxon>Desulfobacteria</taxon>
        <taxon>Desulfobacterales</taxon>
        <taxon>Desulfobacteraceae</taxon>
        <taxon>environmental samples</taxon>
    </lineage>
</organism>
<dbReference type="GO" id="GO:0008300">
    <property type="term" value="P:isoprenoid catabolic process"/>
    <property type="evidence" value="ECO:0007669"/>
    <property type="project" value="TreeGrafter"/>
</dbReference>
<dbReference type="InterPro" id="IPR001753">
    <property type="entry name" value="Enoyl-CoA_hydra/iso"/>
</dbReference>
<evidence type="ECO:0000313" key="2">
    <source>
        <dbReference type="EMBL" id="VEN74760.1"/>
    </source>
</evidence>
<dbReference type="InterPro" id="IPR051683">
    <property type="entry name" value="Enoyl-CoA_Hydratase/Isomerase"/>
</dbReference>
<evidence type="ECO:0000256" key="1">
    <source>
        <dbReference type="ARBA" id="ARBA00005254"/>
    </source>
</evidence>
<dbReference type="CDD" id="cd06558">
    <property type="entry name" value="crotonase-like"/>
    <property type="match status" value="1"/>
</dbReference>
<reference evidence="2" key="1">
    <citation type="submission" date="2019-01" db="EMBL/GenBank/DDBJ databases">
        <authorList>
            <consortium name="Genoscope - CEA"/>
            <person name="William W."/>
        </authorList>
    </citation>
    <scope>NUCLEOTIDE SEQUENCE</scope>
    <source>
        <strain evidence="2">CR-1</strain>
    </source>
</reference>
<dbReference type="GO" id="GO:0003824">
    <property type="term" value="F:catalytic activity"/>
    <property type="evidence" value="ECO:0007669"/>
    <property type="project" value="UniProtKB-ARBA"/>
</dbReference>